<dbReference type="Gene3D" id="1.10.10.1320">
    <property type="entry name" value="Anti-sigma factor, zinc-finger domain"/>
    <property type="match status" value="1"/>
</dbReference>
<evidence type="ECO:0000256" key="8">
    <source>
        <dbReference type="ARBA" id="ARBA00023163"/>
    </source>
</evidence>
<evidence type="ECO:0000256" key="9">
    <source>
        <dbReference type="ARBA" id="ARBA00029829"/>
    </source>
</evidence>
<evidence type="ECO:0000259" key="12">
    <source>
        <dbReference type="Pfam" id="PF10099"/>
    </source>
</evidence>
<comment type="subcellular location">
    <subcellularLocation>
        <location evidence="2">Cell membrane</location>
    </subcellularLocation>
    <subcellularLocation>
        <location evidence="1">Membrane</location>
        <topology evidence="1">Single-pass membrane protein</topology>
    </subcellularLocation>
</comment>
<evidence type="ECO:0000256" key="10">
    <source>
        <dbReference type="ARBA" id="ARBA00030803"/>
    </source>
</evidence>
<dbReference type="PANTHER" id="PTHR37461">
    <property type="entry name" value="ANTI-SIGMA-K FACTOR RSKA"/>
    <property type="match status" value="1"/>
</dbReference>
<comment type="caution">
    <text evidence="13">The sequence shown here is derived from an EMBL/GenBank/DDBJ whole genome shotgun (WGS) entry which is preliminary data.</text>
</comment>
<sequence>MNENEFAELAAGYALGALSPEDAQIFNDARAQHPEWEKLVNDDVETVAELAGGAEATPPASIRASLLAQIAVTPQHDVDAGVALQEGMPSAATAEEQSSGEVDADVDTVFVEPTPTTTTIQAIERRNWTRGLFGLAASLVFLVALGLGAATIGEMIGPSPAVVALEQIEDAPDAQQASVDVADGGMATVHWSESVGEVVLVSDGLPSISEDQAFELWFIRGDEPPIAAGTFDASSDNSATAQFEGTMQPGDVIAVTIEEEGGSPTGEPTTDPIIVIATA</sequence>
<evidence type="ECO:0000256" key="2">
    <source>
        <dbReference type="ARBA" id="ARBA00004236"/>
    </source>
</evidence>
<evidence type="ECO:0000313" key="13">
    <source>
        <dbReference type="EMBL" id="MEJ1155079.1"/>
    </source>
</evidence>
<dbReference type="Pfam" id="PF10099">
    <property type="entry name" value="RskA_C"/>
    <property type="match status" value="1"/>
</dbReference>
<evidence type="ECO:0000256" key="3">
    <source>
        <dbReference type="ARBA" id="ARBA00022475"/>
    </source>
</evidence>
<evidence type="ECO:0000313" key="14">
    <source>
        <dbReference type="Proteomes" id="UP001368654"/>
    </source>
</evidence>
<accession>A0ABU8LT68</accession>
<dbReference type="InterPro" id="IPR041916">
    <property type="entry name" value="Anti_sigma_zinc_sf"/>
</dbReference>
<feature type="transmembrane region" description="Helical" evidence="11">
    <location>
        <begin position="132"/>
        <end position="152"/>
    </location>
</feature>
<evidence type="ECO:0000256" key="5">
    <source>
        <dbReference type="ARBA" id="ARBA00022989"/>
    </source>
</evidence>
<evidence type="ECO:0000256" key="6">
    <source>
        <dbReference type="ARBA" id="ARBA00023015"/>
    </source>
</evidence>
<organism evidence="13 14">
    <name type="scientific">Microbacterium marmarense</name>
    <dbReference type="NCBI Taxonomy" id="3122051"/>
    <lineage>
        <taxon>Bacteria</taxon>
        <taxon>Bacillati</taxon>
        <taxon>Actinomycetota</taxon>
        <taxon>Actinomycetes</taxon>
        <taxon>Micrococcales</taxon>
        <taxon>Microbacteriaceae</taxon>
        <taxon>Microbacterium</taxon>
    </lineage>
</organism>
<keyword evidence="5 11" id="KW-1133">Transmembrane helix</keyword>
<dbReference type="PANTHER" id="PTHR37461:SF1">
    <property type="entry name" value="ANTI-SIGMA-K FACTOR RSKA"/>
    <property type="match status" value="1"/>
</dbReference>
<name>A0ABU8LT68_9MICO</name>
<keyword evidence="4 11" id="KW-0812">Transmembrane</keyword>
<dbReference type="InterPro" id="IPR018764">
    <property type="entry name" value="RskA_C"/>
</dbReference>
<keyword evidence="14" id="KW-1185">Reference proteome</keyword>
<evidence type="ECO:0000256" key="11">
    <source>
        <dbReference type="SAM" id="Phobius"/>
    </source>
</evidence>
<gene>
    <name evidence="13" type="ORF">WDU96_05630</name>
</gene>
<keyword evidence="3" id="KW-1003">Cell membrane</keyword>
<feature type="domain" description="Anti-sigma K factor RskA C-terminal" evidence="12">
    <location>
        <begin position="135"/>
        <end position="272"/>
    </location>
</feature>
<dbReference type="Proteomes" id="UP001368654">
    <property type="component" value="Unassembled WGS sequence"/>
</dbReference>
<reference evidence="13 14" key="1">
    <citation type="submission" date="2024-02" db="EMBL/GenBank/DDBJ databases">
        <authorList>
            <person name="Saticioglu I.B."/>
        </authorList>
    </citation>
    <scope>NUCLEOTIDE SEQUENCE [LARGE SCALE GENOMIC DNA]</scope>
    <source>
        <strain evidence="13 14">Mu-86</strain>
    </source>
</reference>
<keyword evidence="6" id="KW-0805">Transcription regulation</keyword>
<keyword evidence="7 11" id="KW-0472">Membrane</keyword>
<dbReference type="RefSeq" id="WP_337337489.1">
    <property type="nucleotide sequence ID" value="NZ_JBBDGL010000001.1"/>
</dbReference>
<keyword evidence="8" id="KW-0804">Transcription</keyword>
<dbReference type="InterPro" id="IPR051474">
    <property type="entry name" value="Anti-sigma-K/W_factor"/>
</dbReference>
<evidence type="ECO:0000256" key="1">
    <source>
        <dbReference type="ARBA" id="ARBA00004167"/>
    </source>
</evidence>
<evidence type="ECO:0000256" key="4">
    <source>
        <dbReference type="ARBA" id="ARBA00022692"/>
    </source>
</evidence>
<evidence type="ECO:0000256" key="7">
    <source>
        <dbReference type="ARBA" id="ARBA00023136"/>
    </source>
</evidence>
<protein>
    <recommendedName>
        <fullName evidence="10">Regulator of SigK</fullName>
    </recommendedName>
    <alternativeName>
        <fullName evidence="9">Sigma-K anti-sigma factor RskA</fullName>
    </alternativeName>
</protein>
<proteinExistence type="predicted"/>
<dbReference type="EMBL" id="JBBDGL010000001">
    <property type="protein sequence ID" value="MEJ1155079.1"/>
    <property type="molecule type" value="Genomic_DNA"/>
</dbReference>